<feature type="domain" description="BHLH" evidence="5">
    <location>
        <begin position="44"/>
        <end position="94"/>
    </location>
</feature>
<evidence type="ECO:0000256" key="4">
    <source>
        <dbReference type="SAM" id="MobiDB-lite"/>
    </source>
</evidence>
<keyword evidence="3" id="KW-0804">Transcription</keyword>
<evidence type="ECO:0000256" key="1">
    <source>
        <dbReference type="ARBA" id="ARBA00005510"/>
    </source>
</evidence>
<dbReference type="InterPro" id="IPR036638">
    <property type="entry name" value="HLH_DNA-bd_sf"/>
</dbReference>
<dbReference type="EMBL" id="JAMFTS010000001">
    <property type="protein sequence ID" value="KAJ4805458.1"/>
    <property type="molecule type" value="Genomic_DNA"/>
</dbReference>
<dbReference type="Proteomes" id="UP001140206">
    <property type="component" value="Chromosome 1"/>
</dbReference>
<keyword evidence="7" id="KW-1185">Reference proteome</keyword>
<evidence type="ECO:0000256" key="2">
    <source>
        <dbReference type="ARBA" id="ARBA00023015"/>
    </source>
</evidence>
<evidence type="ECO:0000313" key="6">
    <source>
        <dbReference type="EMBL" id="KAJ4805458.1"/>
    </source>
</evidence>
<feature type="compositionally biased region" description="Basic and acidic residues" evidence="4">
    <location>
        <begin position="26"/>
        <end position="36"/>
    </location>
</feature>
<evidence type="ECO:0000259" key="5">
    <source>
        <dbReference type="PROSITE" id="PS50888"/>
    </source>
</evidence>
<sequence length="298" mass="33088">MESVSRSSEDEDDFVRRQGSSLRGELTVRVDGKNGDNKLGTPTTPRSKHSATEQRRRCKINERFQILRDLIPHSDQKRDRATFLLEVIEYVKFLQEKVQKFEAAYPECYPDNAKLTPWSSNRLSGEGISDVSQVVRNGNSSGYTFSGKFSDNNTLPVTPNAILGNSHVVEPELPTEILTVNTQSQPTWQRQAGPSDCNVNTNLLPEQDELAIDEGTITVSSIYSQNLFGALTNAMESSGIDLSQASVTVQVNLGKRASSRRMPSINSNSKDHNVLSHGNQMMDASSDQVSKRHKLNKC</sequence>
<feature type="compositionally biased region" description="Polar residues" evidence="4">
    <location>
        <begin position="276"/>
        <end position="288"/>
    </location>
</feature>
<dbReference type="CDD" id="cd11453">
    <property type="entry name" value="bHLH_AtBIM_like"/>
    <property type="match status" value="1"/>
</dbReference>
<dbReference type="GO" id="GO:0006351">
    <property type="term" value="P:DNA-templated transcription"/>
    <property type="evidence" value="ECO:0007669"/>
    <property type="project" value="InterPro"/>
</dbReference>
<evidence type="ECO:0000313" key="7">
    <source>
        <dbReference type="Proteomes" id="UP001140206"/>
    </source>
</evidence>
<dbReference type="InterPro" id="IPR044295">
    <property type="entry name" value="BIM1/2/3"/>
</dbReference>
<feature type="region of interest" description="Disordered" evidence="4">
    <location>
        <begin position="256"/>
        <end position="298"/>
    </location>
</feature>
<dbReference type="PANTHER" id="PTHR46412">
    <property type="entry name" value="BES1-INTERACTING MYC-LIKE PROTEIN"/>
    <property type="match status" value="1"/>
</dbReference>
<dbReference type="GO" id="GO:0046983">
    <property type="term" value="F:protein dimerization activity"/>
    <property type="evidence" value="ECO:0007669"/>
    <property type="project" value="InterPro"/>
</dbReference>
<keyword evidence="6" id="KW-0238">DNA-binding</keyword>
<dbReference type="InterPro" id="IPR011598">
    <property type="entry name" value="bHLH_dom"/>
</dbReference>
<dbReference type="Gene3D" id="4.10.280.10">
    <property type="entry name" value="Helix-loop-helix DNA-binding domain"/>
    <property type="match status" value="1"/>
</dbReference>
<dbReference type="GO" id="GO:0003677">
    <property type="term" value="F:DNA binding"/>
    <property type="evidence" value="ECO:0007669"/>
    <property type="project" value="UniProtKB-KW"/>
</dbReference>
<gene>
    <name evidence="6" type="ORF">LUZ62_018024</name>
</gene>
<evidence type="ECO:0000256" key="3">
    <source>
        <dbReference type="ARBA" id="ARBA00023163"/>
    </source>
</evidence>
<dbReference type="Pfam" id="PF00010">
    <property type="entry name" value="HLH"/>
    <property type="match status" value="1"/>
</dbReference>
<dbReference type="SMART" id="SM00353">
    <property type="entry name" value="HLH"/>
    <property type="match status" value="1"/>
</dbReference>
<dbReference type="PANTHER" id="PTHR46412:SF19">
    <property type="entry name" value="BHLH DOMAIN-CONTAINING PROTEIN"/>
    <property type="match status" value="1"/>
</dbReference>
<organism evidence="6 7">
    <name type="scientific">Rhynchospora pubera</name>
    <dbReference type="NCBI Taxonomy" id="906938"/>
    <lineage>
        <taxon>Eukaryota</taxon>
        <taxon>Viridiplantae</taxon>
        <taxon>Streptophyta</taxon>
        <taxon>Embryophyta</taxon>
        <taxon>Tracheophyta</taxon>
        <taxon>Spermatophyta</taxon>
        <taxon>Magnoliopsida</taxon>
        <taxon>Liliopsida</taxon>
        <taxon>Poales</taxon>
        <taxon>Cyperaceae</taxon>
        <taxon>Cyperoideae</taxon>
        <taxon>Rhynchosporeae</taxon>
        <taxon>Rhynchospora</taxon>
    </lineage>
</organism>
<reference evidence="6" key="1">
    <citation type="submission" date="2022-08" db="EMBL/GenBank/DDBJ databases">
        <authorList>
            <person name="Marques A."/>
        </authorList>
    </citation>
    <scope>NUCLEOTIDE SEQUENCE</scope>
    <source>
        <strain evidence="6">RhyPub2mFocal</strain>
        <tissue evidence="6">Leaves</tissue>
    </source>
</reference>
<dbReference type="SUPFAM" id="SSF47459">
    <property type="entry name" value="HLH, helix-loop-helix DNA-binding domain"/>
    <property type="match status" value="1"/>
</dbReference>
<feature type="region of interest" description="Disordered" evidence="4">
    <location>
        <begin position="1"/>
        <end position="55"/>
    </location>
</feature>
<comment type="similarity">
    <text evidence="1">Belongs to the bHLH protein family.</text>
</comment>
<dbReference type="PROSITE" id="PS50888">
    <property type="entry name" value="BHLH"/>
    <property type="match status" value="1"/>
</dbReference>
<protein>
    <submittedName>
        <fullName evidence="6">Basic helix-loop-helix (BHLH) DNA-binding superfamily protein</fullName>
    </submittedName>
</protein>
<name>A0AAV8GRI1_9POAL</name>
<accession>A0AAV8GRI1</accession>
<keyword evidence="2" id="KW-0805">Transcription regulation</keyword>
<dbReference type="AlphaFoldDB" id="A0AAV8GRI1"/>
<comment type="caution">
    <text evidence="6">The sequence shown here is derived from an EMBL/GenBank/DDBJ whole genome shotgun (WGS) entry which is preliminary data.</text>
</comment>
<proteinExistence type="inferred from homology"/>
<dbReference type="GO" id="GO:0003700">
    <property type="term" value="F:DNA-binding transcription factor activity"/>
    <property type="evidence" value="ECO:0007669"/>
    <property type="project" value="InterPro"/>
</dbReference>